<reference evidence="7" key="1">
    <citation type="submission" date="2022-10" db="EMBL/GenBank/DDBJ databases">
        <authorList>
            <person name="Yu W.X."/>
        </authorList>
    </citation>
    <scope>NUCLEOTIDE SEQUENCE</scope>
    <source>
        <strain evidence="7">D04</strain>
    </source>
</reference>
<dbReference type="EMBL" id="JAPDPI010000062">
    <property type="protein sequence ID" value="MCW3807819.1"/>
    <property type="molecule type" value="Genomic_DNA"/>
</dbReference>
<evidence type="ECO:0000256" key="2">
    <source>
        <dbReference type="ARBA" id="ARBA00022679"/>
    </source>
</evidence>
<dbReference type="InterPro" id="IPR029056">
    <property type="entry name" value="Ribokinase-like"/>
</dbReference>
<keyword evidence="4 7" id="KW-0418">Kinase</keyword>
<evidence type="ECO:0000256" key="5">
    <source>
        <dbReference type="ARBA" id="ARBA00022840"/>
    </source>
</evidence>
<dbReference type="Gene3D" id="3.40.1190.20">
    <property type="match status" value="1"/>
</dbReference>
<comment type="similarity">
    <text evidence="1">Belongs to the carbohydrate kinase PfkB family.</text>
</comment>
<evidence type="ECO:0000256" key="3">
    <source>
        <dbReference type="ARBA" id="ARBA00022741"/>
    </source>
</evidence>
<proteinExistence type="inferred from homology"/>
<dbReference type="CDD" id="cd01167">
    <property type="entry name" value="bac_FRK"/>
    <property type="match status" value="1"/>
</dbReference>
<accession>A0AAE3SLU0</accession>
<comment type="caution">
    <text evidence="7">The sequence shown here is derived from an EMBL/GenBank/DDBJ whole genome shotgun (WGS) entry which is preliminary data.</text>
</comment>
<feature type="domain" description="Carbohydrate kinase PfkB" evidence="6">
    <location>
        <begin position="19"/>
        <end position="260"/>
    </location>
</feature>
<sequence length="301" mass="33879">MRRVFGLGETVFDIIFKDGQPISAKAGGSVLNALVSLARLGHHVSFISELGQDKVGDTIINFLQQNNIDTSFIQRYKKGQSALAMAFLNKNNDAEYDFYKNYPTERLTIELPDFKAGDIFLFGSFYAIDSNIRKQAFRIVEHAKKCGCIIIYDPNFRNKHADNLNEYKHYLEENISLADMVRGSDEDFLNIFNTTTAEETCKAIQPHCNNLIYTANKNGVYLHTPVCQKHYTVPQITPVSTIGAGDNFNAGMIHSLLSQNITPKSINNLTQLNWDQIIESGIKLSSEVCMSLDNYIKGSRE</sequence>
<dbReference type="AlphaFoldDB" id="A0AAE3SLU0"/>
<dbReference type="Pfam" id="PF00294">
    <property type="entry name" value="PfkB"/>
    <property type="match status" value="1"/>
</dbReference>
<protein>
    <submittedName>
        <fullName evidence="7">Carbohydrate kinase</fullName>
    </submittedName>
</protein>
<evidence type="ECO:0000256" key="4">
    <source>
        <dbReference type="ARBA" id="ARBA00022777"/>
    </source>
</evidence>
<dbReference type="PROSITE" id="PS00584">
    <property type="entry name" value="PFKB_KINASES_2"/>
    <property type="match status" value="1"/>
</dbReference>
<dbReference type="Proteomes" id="UP001207408">
    <property type="component" value="Unassembled WGS sequence"/>
</dbReference>
<name>A0AAE3SLU0_9BACT</name>
<keyword evidence="5" id="KW-0067">ATP-binding</keyword>
<dbReference type="GO" id="GO:0016301">
    <property type="term" value="F:kinase activity"/>
    <property type="evidence" value="ECO:0007669"/>
    <property type="project" value="UniProtKB-KW"/>
</dbReference>
<dbReference type="InterPro" id="IPR011611">
    <property type="entry name" value="PfkB_dom"/>
</dbReference>
<keyword evidence="8" id="KW-1185">Reference proteome</keyword>
<keyword evidence="3" id="KW-0547">Nucleotide-binding</keyword>
<dbReference type="PANTHER" id="PTHR43085:SF1">
    <property type="entry name" value="PSEUDOURIDINE KINASE-RELATED"/>
    <property type="match status" value="1"/>
</dbReference>
<evidence type="ECO:0000259" key="6">
    <source>
        <dbReference type="Pfam" id="PF00294"/>
    </source>
</evidence>
<dbReference type="PANTHER" id="PTHR43085">
    <property type="entry name" value="HEXOKINASE FAMILY MEMBER"/>
    <property type="match status" value="1"/>
</dbReference>
<dbReference type="InterPro" id="IPR050306">
    <property type="entry name" value="PfkB_Carbo_kinase"/>
</dbReference>
<keyword evidence="2" id="KW-0808">Transferase</keyword>
<dbReference type="SUPFAM" id="SSF53613">
    <property type="entry name" value="Ribokinase-like"/>
    <property type="match status" value="1"/>
</dbReference>
<dbReference type="GO" id="GO:0005524">
    <property type="term" value="F:ATP binding"/>
    <property type="evidence" value="ECO:0007669"/>
    <property type="project" value="UniProtKB-KW"/>
</dbReference>
<gene>
    <name evidence="7" type="ORF">OM074_19475</name>
</gene>
<evidence type="ECO:0000313" key="7">
    <source>
        <dbReference type="EMBL" id="MCW3807819.1"/>
    </source>
</evidence>
<evidence type="ECO:0000256" key="1">
    <source>
        <dbReference type="ARBA" id="ARBA00010688"/>
    </source>
</evidence>
<evidence type="ECO:0000313" key="8">
    <source>
        <dbReference type="Proteomes" id="UP001207408"/>
    </source>
</evidence>
<dbReference type="RefSeq" id="WP_301202291.1">
    <property type="nucleotide sequence ID" value="NZ_JAPDPI010000062.1"/>
</dbReference>
<organism evidence="7 8">
    <name type="scientific">Plebeiibacterium marinum</name>
    <dbReference type="NCBI Taxonomy" id="2992111"/>
    <lineage>
        <taxon>Bacteria</taxon>
        <taxon>Pseudomonadati</taxon>
        <taxon>Bacteroidota</taxon>
        <taxon>Bacteroidia</taxon>
        <taxon>Marinilabiliales</taxon>
        <taxon>Marinilabiliaceae</taxon>
        <taxon>Plebeiibacterium</taxon>
    </lineage>
</organism>
<dbReference type="InterPro" id="IPR002173">
    <property type="entry name" value="Carboh/pur_kinase_PfkB_CS"/>
</dbReference>